<evidence type="ECO:0000313" key="2">
    <source>
        <dbReference type="EMBL" id="CRK94638.1"/>
    </source>
</evidence>
<accession>A0A1J1I6R5</accession>
<keyword evidence="1" id="KW-0812">Transmembrane</keyword>
<dbReference type="AlphaFoldDB" id="A0A1J1I6R5"/>
<evidence type="ECO:0000313" key="3">
    <source>
        <dbReference type="Proteomes" id="UP000183832"/>
    </source>
</evidence>
<dbReference type="EMBL" id="CVRI01000039">
    <property type="protein sequence ID" value="CRK94638.1"/>
    <property type="molecule type" value="Genomic_DNA"/>
</dbReference>
<reference evidence="2 3" key="1">
    <citation type="submission" date="2015-04" db="EMBL/GenBank/DDBJ databases">
        <authorList>
            <person name="Syromyatnikov M.Y."/>
            <person name="Popov V.N."/>
        </authorList>
    </citation>
    <scope>NUCLEOTIDE SEQUENCE [LARGE SCALE GENOMIC DNA]</scope>
</reference>
<name>A0A1J1I6R5_9DIPT</name>
<gene>
    <name evidence="2" type="ORF">CLUMA_CG008138</name>
</gene>
<protein>
    <submittedName>
        <fullName evidence="2">CLUMA_CG008138, isoform A</fullName>
    </submittedName>
</protein>
<evidence type="ECO:0000256" key="1">
    <source>
        <dbReference type="SAM" id="Phobius"/>
    </source>
</evidence>
<sequence length="85" mass="9914">MSSRSHARHPHIHKLAALITFGECVFNLSYKLYYNYLKRKIDVKMISFSSLFVEDDLTGMRNVKVENENPNLMSQRLNYCQASVT</sequence>
<keyword evidence="1" id="KW-0472">Membrane</keyword>
<organism evidence="2 3">
    <name type="scientific">Clunio marinus</name>
    <dbReference type="NCBI Taxonomy" id="568069"/>
    <lineage>
        <taxon>Eukaryota</taxon>
        <taxon>Metazoa</taxon>
        <taxon>Ecdysozoa</taxon>
        <taxon>Arthropoda</taxon>
        <taxon>Hexapoda</taxon>
        <taxon>Insecta</taxon>
        <taxon>Pterygota</taxon>
        <taxon>Neoptera</taxon>
        <taxon>Endopterygota</taxon>
        <taxon>Diptera</taxon>
        <taxon>Nematocera</taxon>
        <taxon>Chironomoidea</taxon>
        <taxon>Chironomidae</taxon>
        <taxon>Clunio</taxon>
    </lineage>
</organism>
<keyword evidence="3" id="KW-1185">Reference proteome</keyword>
<dbReference type="Proteomes" id="UP000183832">
    <property type="component" value="Unassembled WGS sequence"/>
</dbReference>
<feature type="transmembrane region" description="Helical" evidence="1">
    <location>
        <begin position="12"/>
        <end position="30"/>
    </location>
</feature>
<keyword evidence="1" id="KW-1133">Transmembrane helix</keyword>
<proteinExistence type="predicted"/>